<keyword evidence="5" id="KW-1185">Reference proteome</keyword>
<dbReference type="RefSeq" id="WP_121286539.1">
    <property type="nucleotide sequence ID" value="NZ_RCCK01000014.1"/>
</dbReference>
<reference evidence="3 5" key="2">
    <citation type="submission" date="2019-03" db="EMBL/GenBank/DDBJ databases">
        <authorList>
            <person name="He R.-H."/>
        </authorList>
    </citation>
    <scope>NUCLEOTIDE SEQUENCE [LARGE SCALE GENOMIC DNA]</scope>
    <source>
        <strain evidence="3 5">DSM 19624</strain>
    </source>
</reference>
<proteinExistence type="predicted"/>
<reference evidence="2 4" key="1">
    <citation type="submission" date="2018-10" db="EMBL/GenBank/DDBJ databases">
        <title>Genomic Encyclopedia of Archaeal and Bacterial Type Strains, Phase II (KMG-II): from individual species to whole genera.</title>
        <authorList>
            <person name="Goeker M."/>
        </authorList>
    </citation>
    <scope>NUCLEOTIDE SEQUENCE [LARGE SCALE GENOMIC DNA]</scope>
    <source>
        <strain evidence="2 4">DSM 19624</strain>
    </source>
</reference>
<protein>
    <submittedName>
        <fullName evidence="2">AraC family transcriptional regulator</fullName>
    </submittedName>
</protein>
<comment type="caution">
    <text evidence="2">The sequence shown here is derived from an EMBL/GenBank/DDBJ whole genome shotgun (WGS) entry which is preliminary data.</text>
</comment>
<dbReference type="InterPro" id="IPR046532">
    <property type="entry name" value="DUF6597"/>
</dbReference>
<evidence type="ECO:0000313" key="5">
    <source>
        <dbReference type="Proteomes" id="UP000297429"/>
    </source>
</evidence>
<evidence type="ECO:0000313" key="3">
    <source>
        <dbReference type="EMBL" id="TFB28090.1"/>
    </source>
</evidence>
<evidence type="ECO:0000259" key="1">
    <source>
        <dbReference type="Pfam" id="PF20240"/>
    </source>
</evidence>
<sequence length="249" mass="29253">MIYKEFPPGRLLAKFIKSYWWFDNSTAEKLDFTILPDGYFDLIVSLERYKQQEISLTGLWTKPVDVSIEPGRQLFGIRFKLLAADYILKQKISAILNSEQVVNSGFWQLDQLSFNNVETIIEKLNKTIFSAISDQKGIDIRKENLFNLLYQTNGELSVDGYSQHVYWSSRQINRYFQDRFGIPLKSYCKILKCFASFSSVKKGQFFPEQNYFDQSHFIKDMKEITGNNPTKLFENKNDRFLQLATMEEK</sequence>
<evidence type="ECO:0000313" key="2">
    <source>
        <dbReference type="EMBL" id="RLJ72594.1"/>
    </source>
</evidence>
<dbReference type="EMBL" id="SOPX01000007">
    <property type="protein sequence ID" value="TFB28090.1"/>
    <property type="molecule type" value="Genomic_DNA"/>
</dbReference>
<gene>
    <name evidence="2" type="ORF">BCL90_4222</name>
    <name evidence="3" type="ORF">E3V97_23980</name>
</gene>
<organism evidence="2 4">
    <name type="scientific">Pedobacter alluvionis</name>
    <dbReference type="NCBI Taxonomy" id="475253"/>
    <lineage>
        <taxon>Bacteria</taxon>
        <taxon>Pseudomonadati</taxon>
        <taxon>Bacteroidota</taxon>
        <taxon>Sphingobacteriia</taxon>
        <taxon>Sphingobacteriales</taxon>
        <taxon>Sphingobacteriaceae</taxon>
        <taxon>Pedobacter</taxon>
    </lineage>
</organism>
<dbReference type="Proteomes" id="UP000297429">
    <property type="component" value="Unassembled WGS sequence"/>
</dbReference>
<dbReference type="Gene3D" id="1.10.10.60">
    <property type="entry name" value="Homeodomain-like"/>
    <property type="match status" value="1"/>
</dbReference>
<dbReference type="EMBL" id="RCCK01000014">
    <property type="protein sequence ID" value="RLJ72594.1"/>
    <property type="molecule type" value="Genomic_DNA"/>
</dbReference>
<dbReference type="Pfam" id="PF20240">
    <property type="entry name" value="DUF6597"/>
    <property type="match status" value="1"/>
</dbReference>
<dbReference type="OrthoDB" id="323290at2"/>
<accession>A0A497XVE1</accession>
<dbReference type="Proteomes" id="UP000273898">
    <property type="component" value="Unassembled WGS sequence"/>
</dbReference>
<name>A0A497XVE1_9SPHI</name>
<dbReference type="AlphaFoldDB" id="A0A497XVE1"/>
<feature type="domain" description="DUF6597" evidence="1">
    <location>
        <begin position="4"/>
        <end position="98"/>
    </location>
</feature>
<evidence type="ECO:0000313" key="4">
    <source>
        <dbReference type="Proteomes" id="UP000273898"/>
    </source>
</evidence>